<gene>
    <name evidence="2" type="ORF">ANACOL_02545</name>
</gene>
<evidence type="ECO:0000313" key="3">
    <source>
        <dbReference type="Proteomes" id="UP000003803"/>
    </source>
</evidence>
<reference evidence="2" key="1">
    <citation type="submission" date="2007-11" db="EMBL/GenBank/DDBJ databases">
        <authorList>
            <person name="Fulton L."/>
            <person name="Clifton S."/>
            <person name="Fulton B."/>
            <person name="Xu J."/>
            <person name="Minx P."/>
            <person name="Pepin K.H."/>
            <person name="Johnson M."/>
            <person name="Thiruvilangam P."/>
            <person name="Bhonagiri V."/>
            <person name="Nash W.E."/>
            <person name="Mardis E.R."/>
            <person name="Wilson R.K."/>
        </authorList>
    </citation>
    <scope>NUCLEOTIDE SEQUENCE [LARGE SCALE GENOMIC DNA]</scope>
    <source>
        <strain evidence="2">DSM 17241</strain>
    </source>
</reference>
<dbReference type="Proteomes" id="UP000003803">
    <property type="component" value="Unassembled WGS sequence"/>
</dbReference>
<keyword evidence="3" id="KW-1185">Reference proteome</keyword>
<organism evidence="2 3">
    <name type="scientific">Anaerotruncus colihominis DSM 17241</name>
    <dbReference type="NCBI Taxonomy" id="445972"/>
    <lineage>
        <taxon>Bacteria</taxon>
        <taxon>Bacillati</taxon>
        <taxon>Bacillota</taxon>
        <taxon>Clostridia</taxon>
        <taxon>Eubacteriales</taxon>
        <taxon>Oscillospiraceae</taxon>
        <taxon>Anaerotruncus</taxon>
    </lineage>
</organism>
<reference evidence="2" key="2">
    <citation type="submission" date="2013-09" db="EMBL/GenBank/DDBJ databases">
        <title>Draft genome sequence of Anaerotruncus colihominis(DSM 17241).</title>
        <authorList>
            <person name="Sudarsanam P."/>
            <person name="Ley R."/>
            <person name="Guruge J."/>
            <person name="Turnbaugh P.J."/>
            <person name="Mahowald M."/>
            <person name="Liep D."/>
            <person name="Gordon J."/>
        </authorList>
    </citation>
    <scope>NUCLEOTIDE SEQUENCE</scope>
    <source>
        <strain evidence="2">DSM 17241</strain>
    </source>
</reference>
<dbReference type="EMBL" id="ABGD02000021">
    <property type="protein sequence ID" value="EDS10736.1"/>
    <property type="molecule type" value="Genomic_DNA"/>
</dbReference>
<keyword evidence="1" id="KW-0812">Transmembrane</keyword>
<sequence>MHWEYFPTVPPSAGYLYHTPKPTYGIFNFIIDFHLNYIIIISYDFFDHFCVYFKLL</sequence>
<dbReference type="HOGENOM" id="CLU_3003920_0_0_9"/>
<feature type="transmembrane region" description="Helical" evidence="1">
    <location>
        <begin position="26"/>
        <end position="46"/>
    </location>
</feature>
<keyword evidence="1" id="KW-1133">Transmembrane helix</keyword>
<protein>
    <submittedName>
        <fullName evidence="2">Uncharacterized protein</fullName>
    </submittedName>
</protein>
<proteinExistence type="predicted"/>
<dbReference type="AlphaFoldDB" id="B0PCN2"/>
<comment type="caution">
    <text evidence="2">The sequence shown here is derived from an EMBL/GenBank/DDBJ whole genome shotgun (WGS) entry which is preliminary data.</text>
</comment>
<keyword evidence="1" id="KW-0472">Membrane</keyword>
<evidence type="ECO:0000313" key="2">
    <source>
        <dbReference type="EMBL" id="EDS10736.1"/>
    </source>
</evidence>
<evidence type="ECO:0000256" key="1">
    <source>
        <dbReference type="SAM" id="Phobius"/>
    </source>
</evidence>
<name>B0PCN2_9FIRM</name>
<accession>B0PCN2</accession>